<name>M1VKG6_CYAM1</name>
<feature type="domain" description="DUF1995" evidence="1">
    <location>
        <begin position="11"/>
        <end position="232"/>
    </location>
</feature>
<dbReference type="KEGG" id="cme:CYME_CMQ065C"/>
<evidence type="ECO:0000313" key="2">
    <source>
        <dbReference type="EMBL" id="BAM81988.1"/>
    </source>
</evidence>
<keyword evidence="3" id="KW-1185">Reference proteome</keyword>
<reference evidence="2 3" key="1">
    <citation type="journal article" date="2004" name="Nature">
        <title>Genome sequence of the ultrasmall unicellular red alga Cyanidioschyzon merolae 10D.</title>
        <authorList>
            <person name="Matsuzaki M."/>
            <person name="Misumi O."/>
            <person name="Shin-i T."/>
            <person name="Maruyama S."/>
            <person name="Takahara M."/>
            <person name="Miyagishima S."/>
            <person name="Mori T."/>
            <person name="Nishida K."/>
            <person name="Yagisawa F."/>
            <person name="Nishida K."/>
            <person name="Yoshida Y."/>
            <person name="Nishimura Y."/>
            <person name="Nakao S."/>
            <person name="Kobayashi T."/>
            <person name="Momoyama Y."/>
            <person name="Higashiyama T."/>
            <person name="Minoda A."/>
            <person name="Sano M."/>
            <person name="Nomoto H."/>
            <person name="Oishi K."/>
            <person name="Hayashi H."/>
            <person name="Ohta F."/>
            <person name="Nishizaka S."/>
            <person name="Haga S."/>
            <person name="Miura S."/>
            <person name="Morishita T."/>
            <person name="Kabeya Y."/>
            <person name="Terasawa K."/>
            <person name="Suzuki Y."/>
            <person name="Ishii Y."/>
            <person name="Asakawa S."/>
            <person name="Takano H."/>
            <person name="Ohta N."/>
            <person name="Kuroiwa H."/>
            <person name="Tanaka K."/>
            <person name="Shimizu N."/>
            <person name="Sugano S."/>
            <person name="Sato N."/>
            <person name="Nozaki H."/>
            <person name="Ogasawara N."/>
            <person name="Kohara Y."/>
            <person name="Kuroiwa T."/>
        </authorList>
    </citation>
    <scope>NUCLEOTIDE SEQUENCE [LARGE SCALE GENOMIC DNA]</scope>
    <source>
        <strain evidence="2 3">10D</strain>
    </source>
</reference>
<dbReference type="PANTHER" id="PTHR34051:SF1">
    <property type="entry name" value="PROTEIN LOW PSII ACCUMULATION 3, CHLOROPLASTIC"/>
    <property type="match status" value="1"/>
</dbReference>
<dbReference type="InterPro" id="IPR044687">
    <property type="entry name" value="LPA3"/>
</dbReference>
<protein>
    <recommendedName>
        <fullName evidence="1">DUF1995 domain-containing protein</fullName>
    </recommendedName>
</protein>
<evidence type="ECO:0000313" key="3">
    <source>
        <dbReference type="Proteomes" id="UP000007014"/>
    </source>
</evidence>
<proteinExistence type="predicted"/>
<reference evidence="2 3" key="2">
    <citation type="journal article" date="2007" name="BMC Biol.">
        <title>A 100%-complete sequence reveals unusually simple genomic features in the hot-spring red alga Cyanidioschyzon merolae.</title>
        <authorList>
            <person name="Nozaki H."/>
            <person name="Takano H."/>
            <person name="Misumi O."/>
            <person name="Terasawa K."/>
            <person name="Matsuzaki M."/>
            <person name="Maruyama S."/>
            <person name="Nishida K."/>
            <person name="Yagisawa F."/>
            <person name="Yoshida Y."/>
            <person name="Fujiwara T."/>
            <person name="Takio S."/>
            <person name="Tamura K."/>
            <person name="Chung S.J."/>
            <person name="Nakamura S."/>
            <person name="Kuroiwa H."/>
            <person name="Tanaka K."/>
            <person name="Sato N."/>
            <person name="Kuroiwa T."/>
        </authorList>
    </citation>
    <scope>NUCLEOTIDE SEQUENCE [LARGE SCALE GENOMIC DNA]</scope>
    <source>
        <strain evidence="2 3">10D</strain>
    </source>
</reference>
<dbReference type="AlphaFoldDB" id="M1VKG6"/>
<dbReference type="PANTHER" id="PTHR34051">
    <property type="entry name" value="PROTEIN LOW PSII ACCUMULATION 3, CHLOROPLASTIC"/>
    <property type="match status" value="1"/>
</dbReference>
<sequence length="247" mass="28372">MFLVCQYTSLPKDTASLHRQVQNALSKATETKTRSPALYEVSFPAVRDTTAALSRILDANTSHAREIIKPFAASFRKRLHLVFPDVAEAKIAEKVYGSSEHTFTLSALPLYERPAFLQQVEAPALVFVVQPGFNIDEWLQLERPALLYPDASIVVLNGNMDRLRSNYYPPLFYPRLTALRKRYLEQFEPIYYLKPLPNGLLFRVFPEPWQTFFCASPGEATRIAVDDERPTFPQTTQRLMELSREQR</sequence>
<dbReference type="STRING" id="280699.M1VKG6"/>
<dbReference type="OMA" id="FWNAGEM"/>
<dbReference type="Gramene" id="CMQ065CT">
    <property type="protein sequence ID" value="CMQ065CT"/>
    <property type="gene ID" value="CMQ065C"/>
</dbReference>
<gene>
    <name evidence="2" type="ORF">CYME_CMQ065C</name>
</gene>
<accession>M1VKG6</accession>
<evidence type="ECO:0000259" key="1">
    <source>
        <dbReference type="Pfam" id="PF09353"/>
    </source>
</evidence>
<dbReference type="OrthoDB" id="199922at2759"/>
<dbReference type="EMBL" id="AP006499">
    <property type="protein sequence ID" value="BAM81988.1"/>
    <property type="molecule type" value="Genomic_DNA"/>
</dbReference>
<dbReference type="Proteomes" id="UP000007014">
    <property type="component" value="Chromosome 17"/>
</dbReference>
<dbReference type="InterPro" id="IPR018962">
    <property type="entry name" value="DUF1995"/>
</dbReference>
<dbReference type="RefSeq" id="XP_005538024.1">
    <property type="nucleotide sequence ID" value="XM_005537967.1"/>
</dbReference>
<dbReference type="Pfam" id="PF09353">
    <property type="entry name" value="DUF1995"/>
    <property type="match status" value="1"/>
</dbReference>
<dbReference type="HOGENOM" id="CLU_1125903_0_0_1"/>
<organism evidence="2 3">
    <name type="scientific">Cyanidioschyzon merolae (strain NIES-3377 / 10D)</name>
    <name type="common">Unicellular red alga</name>
    <dbReference type="NCBI Taxonomy" id="280699"/>
    <lineage>
        <taxon>Eukaryota</taxon>
        <taxon>Rhodophyta</taxon>
        <taxon>Bangiophyceae</taxon>
        <taxon>Cyanidiales</taxon>
        <taxon>Cyanidiaceae</taxon>
        <taxon>Cyanidioschyzon</taxon>
    </lineage>
</organism>
<dbReference type="GeneID" id="16996480"/>